<evidence type="ECO:0000256" key="2">
    <source>
        <dbReference type="ARBA" id="ARBA00022617"/>
    </source>
</evidence>
<gene>
    <name evidence="8" type="primary">cobG</name>
    <name evidence="8" type="ORF">nbrc107696_33290</name>
</gene>
<dbReference type="Pfam" id="PF03460">
    <property type="entry name" value="NIR_SIR_ferr"/>
    <property type="match status" value="1"/>
</dbReference>
<dbReference type="Proteomes" id="UP000444960">
    <property type="component" value="Unassembled WGS sequence"/>
</dbReference>
<dbReference type="Gene3D" id="3.30.413.10">
    <property type="entry name" value="Sulfite Reductase Hemoprotein, domain 1"/>
    <property type="match status" value="2"/>
</dbReference>
<dbReference type="InterPro" id="IPR045854">
    <property type="entry name" value="NO2/SO3_Rdtase_4Fe4S_sf"/>
</dbReference>
<keyword evidence="2" id="KW-0349">Heme</keyword>
<dbReference type="GO" id="GO:0051539">
    <property type="term" value="F:4 iron, 4 sulfur cluster binding"/>
    <property type="evidence" value="ECO:0007669"/>
    <property type="project" value="UniProtKB-KW"/>
</dbReference>
<keyword evidence="4" id="KW-0560">Oxidoreductase</keyword>
<keyword evidence="6" id="KW-0411">Iron-sulfur</keyword>
<dbReference type="InterPro" id="IPR012798">
    <property type="entry name" value="Cbl_synth_CobG-like"/>
</dbReference>
<dbReference type="OrthoDB" id="105450at2"/>
<reference evidence="9" key="1">
    <citation type="submission" date="2019-06" db="EMBL/GenBank/DDBJ databases">
        <title>Gordonia isolated from sludge of a wastewater treatment plant.</title>
        <authorList>
            <person name="Tamura T."/>
            <person name="Aoyama K."/>
            <person name="Kang Y."/>
            <person name="Saito S."/>
            <person name="Akiyama N."/>
            <person name="Yazawa K."/>
            <person name="Gonoi T."/>
            <person name="Mikami Y."/>
        </authorList>
    </citation>
    <scope>NUCLEOTIDE SEQUENCE [LARGE SCALE GENOMIC DNA]</scope>
    <source>
        <strain evidence="9">NBRC 107696</strain>
    </source>
</reference>
<evidence type="ECO:0000256" key="6">
    <source>
        <dbReference type="ARBA" id="ARBA00023014"/>
    </source>
</evidence>
<dbReference type="AlphaFoldDB" id="A0A7I9VCS2"/>
<keyword evidence="5" id="KW-0408">Iron</keyword>
<dbReference type="SUPFAM" id="SSF56014">
    <property type="entry name" value="Nitrite and sulphite reductase 4Fe-4S domain-like"/>
    <property type="match status" value="2"/>
</dbReference>
<name>A0A7I9VCS2_9ACTN</name>
<evidence type="ECO:0000256" key="5">
    <source>
        <dbReference type="ARBA" id="ARBA00023004"/>
    </source>
</evidence>
<sequence length="382" mass="40345">MSIPADRCPGVFRTHQAADGALARIRVPGGVIEPDALDALALAAAEFGDGTIELTVRGNLQVRGIAENDVAAFAEAMIAAGLASDSDHDRVRNVIVSPFSGRVGGLADLRPLADALVDALVAADWSSSLSGRFWFGFDDGRGDVLARTTDVAGVAVSADHAVVVVGGSHVVGVVPLHDLPDRMVAVARAFLRVADGAWRVADLDEDRRTAFLSTLETKAHHHLPASRHPEPRVGWFDQTDGRVMLGAVVPFGNLTAEQARYAAAIGVPVSVTTEREILISDLDEAVAETVVRVLAPLGFVFDSRSPWTTLTACTGSPGCAKSAADVRTALREHVTSLDPDADAPPHEHWVGCERGCGSPSRTHVRVLASADGTRRNVERPRP</sequence>
<dbReference type="EMBL" id="BJOV01000005">
    <property type="protein sequence ID" value="GEE02883.1"/>
    <property type="molecule type" value="Genomic_DNA"/>
</dbReference>
<keyword evidence="9" id="KW-1185">Reference proteome</keyword>
<dbReference type="SUPFAM" id="SSF55124">
    <property type="entry name" value="Nitrite/Sulfite reductase N-terminal domain-like"/>
    <property type="match status" value="2"/>
</dbReference>
<dbReference type="Gene3D" id="3.90.480.10">
    <property type="entry name" value="Sulfite Reductase Hemoprotein,Domain 2"/>
    <property type="match status" value="1"/>
</dbReference>
<feature type="domain" description="Nitrite/Sulfite reductase ferredoxin-like" evidence="7">
    <location>
        <begin position="19"/>
        <end position="79"/>
    </location>
</feature>
<dbReference type="RefSeq" id="WP_161896511.1">
    <property type="nucleotide sequence ID" value="NZ_BJOV01000005.1"/>
</dbReference>
<dbReference type="PANTHER" id="PTHR32439">
    <property type="entry name" value="FERREDOXIN--NITRITE REDUCTASE, CHLOROPLASTIC"/>
    <property type="match status" value="1"/>
</dbReference>
<dbReference type="InterPro" id="IPR005117">
    <property type="entry name" value="NiRdtase/SiRdtase_haem-b_fer"/>
</dbReference>
<accession>A0A7I9VCS2</accession>
<keyword evidence="3" id="KW-0479">Metal-binding</keyword>
<evidence type="ECO:0000256" key="4">
    <source>
        <dbReference type="ARBA" id="ARBA00023002"/>
    </source>
</evidence>
<evidence type="ECO:0000313" key="9">
    <source>
        <dbReference type="Proteomes" id="UP000444960"/>
    </source>
</evidence>
<organism evidence="8 9">
    <name type="scientific">Gordonia spumicola</name>
    <dbReference type="NCBI Taxonomy" id="589161"/>
    <lineage>
        <taxon>Bacteria</taxon>
        <taxon>Bacillati</taxon>
        <taxon>Actinomycetota</taxon>
        <taxon>Actinomycetes</taxon>
        <taxon>Mycobacteriales</taxon>
        <taxon>Gordoniaceae</taxon>
        <taxon>Gordonia</taxon>
    </lineage>
</organism>
<evidence type="ECO:0000259" key="7">
    <source>
        <dbReference type="Pfam" id="PF03460"/>
    </source>
</evidence>
<protein>
    <submittedName>
        <fullName evidence="8">Precorrin-3B synthase</fullName>
    </submittedName>
</protein>
<dbReference type="GO" id="GO:0016491">
    <property type="term" value="F:oxidoreductase activity"/>
    <property type="evidence" value="ECO:0007669"/>
    <property type="project" value="UniProtKB-KW"/>
</dbReference>
<keyword evidence="1" id="KW-0004">4Fe-4S</keyword>
<dbReference type="InterPro" id="IPR036136">
    <property type="entry name" value="Nit/Sulf_reduc_fer-like_dom_sf"/>
</dbReference>
<evidence type="ECO:0000256" key="3">
    <source>
        <dbReference type="ARBA" id="ARBA00022723"/>
    </source>
</evidence>
<dbReference type="NCBIfam" id="TIGR02435">
    <property type="entry name" value="CobG"/>
    <property type="match status" value="1"/>
</dbReference>
<dbReference type="GO" id="GO:0046872">
    <property type="term" value="F:metal ion binding"/>
    <property type="evidence" value="ECO:0007669"/>
    <property type="project" value="UniProtKB-KW"/>
</dbReference>
<evidence type="ECO:0000256" key="1">
    <source>
        <dbReference type="ARBA" id="ARBA00022485"/>
    </source>
</evidence>
<dbReference type="PANTHER" id="PTHR32439:SF9">
    <property type="entry name" value="BLR3264 PROTEIN"/>
    <property type="match status" value="1"/>
</dbReference>
<dbReference type="InterPro" id="IPR051329">
    <property type="entry name" value="NIR_SIR_4Fe-4S"/>
</dbReference>
<evidence type="ECO:0000313" key="8">
    <source>
        <dbReference type="EMBL" id="GEE02883.1"/>
    </source>
</evidence>
<comment type="caution">
    <text evidence="8">The sequence shown here is derived from an EMBL/GenBank/DDBJ whole genome shotgun (WGS) entry which is preliminary data.</text>
</comment>
<proteinExistence type="predicted"/>